<dbReference type="Proteomes" id="UP001447188">
    <property type="component" value="Unassembled WGS sequence"/>
</dbReference>
<dbReference type="InterPro" id="IPR050186">
    <property type="entry name" value="TPT_transporter"/>
</dbReference>
<evidence type="ECO:0000259" key="10">
    <source>
        <dbReference type="Pfam" id="PF03151"/>
    </source>
</evidence>
<evidence type="ECO:0000256" key="1">
    <source>
        <dbReference type="ARBA" id="ARBA00003420"/>
    </source>
</evidence>
<comment type="caution">
    <text evidence="11">The sequence shown here is derived from an EMBL/GenBank/DDBJ whole genome shotgun (WGS) entry which is preliminary data.</text>
</comment>
<feature type="transmembrane region" description="Helical" evidence="9">
    <location>
        <begin position="305"/>
        <end position="323"/>
    </location>
</feature>
<comment type="subcellular location">
    <subcellularLocation>
        <location evidence="2">Endoplasmic reticulum membrane</location>
        <topology evidence="2">Multi-pass membrane protein</topology>
    </subcellularLocation>
</comment>
<feature type="transmembrane region" description="Helical" evidence="9">
    <location>
        <begin position="356"/>
        <end position="375"/>
    </location>
</feature>
<feature type="transmembrane region" description="Helical" evidence="9">
    <location>
        <begin position="158"/>
        <end position="178"/>
    </location>
</feature>
<keyword evidence="6 9" id="KW-1133">Transmembrane helix</keyword>
<evidence type="ECO:0000313" key="12">
    <source>
        <dbReference type="Proteomes" id="UP001447188"/>
    </source>
</evidence>
<proteinExistence type="inferred from homology"/>
<evidence type="ECO:0000256" key="5">
    <source>
        <dbReference type="ARBA" id="ARBA00022692"/>
    </source>
</evidence>
<dbReference type="PANTHER" id="PTHR11132">
    <property type="entry name" value="SOLUTE CARRIER FAMILY 35"/>
    <property type="match status" value="1"/>
</dbReference>
<feature type="region of interest" description="Disordered" evidence="8">
    <location>
        <begin position="1"/>
        <end position="21"/>
    </location>
</feature>
<keyword evidence="7 9" id="KW-0472">Membrane</keyword>
<name>A0ABR3GKJ2_9PEZI</name>
<feature type="transmembrane region" description="Helical" evidence="9">
    <location>
        <begin position="217"/>
        <end position="236"/>
    </location>
</feature>
<evidence type="ECO:0000256" key="9">
    <source>
        <dbReference type="SAM" id="Phobius"/>
    </source>
</evidence>
<accession>A0ABR3GKJ2</accession>
<feature type="compositionally biased region" description="Polar residues" evidence="8">
    <location>
        <begin position="1"/>
        <end position="11"/>
    </location>
</feature>
<dbReference type="EMBL" id="JBBBZM010000050">
    <property type="protein sequence ID" value="KAL0636434.1"/>
    <property type="molecule type" value="Genomic_DNA"/>
</dbReference>
<feature type="transmembrane region" description="Helical" evidence="9">
    <location>
        <begin position="123"/>
        <end position="146"/>
    </location>
</feature>
<feature type="transmembrane region" description="Helical" evidence="9">
    <location>
        <begin position="278"/>
        <end position="299"/>
    </location>
</feature>
<evidence type="ECO:0000256" key="3">
    <source>
        <dbReference type="ARBA" id="ARBA00010425"/>
    </source>
</evidence>
<evidence type="ECO:0000256" key="8">
    <source>
        <dbReference type="SAM" id="MobiDB-lite"/>
    </source>
</evidence>
<comment type="function">
    <text evidence="1">Involved in the import of GDP-mannose from the cytoplasm into the Golgi lumen.</text>
</comment>
<feature type="transmembrane region" description="Helical" evidence="9">
    <location>
        <begin position="100"/>
        <end position="117"/>
    </location>
</feature>
<dbReference type="InterPro" id="IPR004853">
    <property type="entry name" value="Sugar_P_trans_dom"/>
</dbReference>
<evidence type="ECO:0000256" key="7">
    <source>
        <dbReference type="ARBA" id="ARBA00023136"/>
    </source>
</evidence>
<evidence type="ECO:0000256" key="4">
    <source>
        <dbReference type="ARBA" id="ARBA00011182"/>
    </source>
</evidence>
<sequence length="665" mass="72460">MAGGSDSSCGDPQSPREPTLPVPNIASAPKPSLNPAVYVVVWIGLSSSVILFNKWILFTLEFPIFLTTWHLLFATLATQVLARTSTLLDGRHNVKMTGRVYLRAIVPIGFFFSLSLICGNKAYLYLSVAFIQMLKATTPVAVLLAGWGLAIDKPNLKILGNVSFIVIGVVVASYGEIAFNLTGFIYQVVGIIFEAIRLVMVQQLLSSAEYKMDPLVSLYYFAPVCAAMNFVMYVIFEGSSLDMSHIAHVGLLTLLANAMVAFCLNVSVVFLIGKTSSLVLTLCGVLKDILLVGASILIWGTHISLLQMFGYSIALGGLVYYKLGADILGDRYTKLRAEGSLAWQKFGNNYPVLRKVTIISAAVFFVFLGFGTLYGQDDSNAGYADVRYSNLILPGAIPVSTPDLSYTPTRKLDIVITMDTEIPSKVGFGLKQIKGITAFAGLDPHVVIYFRDPKSDMLYIQQQTGAAAVKKLGPAGGDDDTYLSHIVEQWDDLAEHTLFLNGGFKDLPQVEGRIQDYFKSSTGVLSLGSGYRSCPCGLCEDPWGSSGGLSRIPEIFAAVYSEICPTSHVLLSNSGQSIVSAKRIRGTPKHAYEHLRALLESDKKHWIHKEAKDSDEPNHPSFGRVMEKSWMIAFKCADPQLANSCPTLGRRRGAGDSDETCQCID</sequence>
<keyword evidence="5 9" id="KW-0812">Transmembrane</keyword>
<keyword evidence="12" id="KW-1185">Reference proteome</keyword>
<evidence type="ECO:0000256" key="6">
    <source>
        <dbReference type="ARBA" id="ARBA00022989"/>
    </source>
</evidence>
<protein>
    <recommendedName>
        <fullName evidence="10">Sugar phosphate transporter domain-containing protein</fullName>
    </recommendedName>
</protein>
<feature type="transmembrane region" description="Helical" evidence="9">
    <location>
        <begin position="184"/>
        <end position="205"/>
    </location>
</feature>
<feature type="transmembrane region" description="Helical" evidence="9">
    <location>
        <begin position="36"/>
        <end position="57"/>
    </location>
</feature>
<reference evidence="11 12" key="1">
    <citation type="submission" date="2024-02" db="EMBL/GenBank/DDBJ databases">
        <title>Discinaceae phylogenomics.</title>
        <authorList>
            <person name="Dirks A.C."/>
            <person name="James T.Y."/>
        </authorList>
    </citation>
    <scope>NUCLEOTIDE SEQUENCE [LARGE SCALE GENOMIC DNA]</scope>
    <source>
        <strain evidence="11 12">ACD0624</strain>
    </source>
</reference>
<comment type="similarity">
    <text evidence="3">Belongs to the TPT transporter family. SLC35D subfamily.</text>
</comment>
<dbReference type="Pfam" id="PF03151">
    <property type="entry name" value="TPT"/>
    <property type="match status" value="1"/>
</dbReference>
<evidence type="ECO:0000256" key="2">
    <source>
        <dbReference type="ARBA" id="ARBA00004477"/>
    </source>
</evidence>
<gene>
    <name evidence="11" type="ORF">Q9L58_004583</name>
</gene>
<evidence type="ECO:0000313" key="11">
    <source>
        <dbReference type="EMBL" id="KAL0636434.1"/>
    </source>
</evidence>
<feature type="domain" description="Sugar phosphate transporter" evidence="10">
    <location>
        <begin position="36"/>
        <end position="321"/>
    </location>
</feature>
<feature type="transmembrane region" description="Helical" evidence="9">
    <location>
        <begin position="248"/>
        <end position="271"/>
    </location>
</feature>
<comment type="subunit">
    <text evidence="4">Homooligomer.</text>
</comment>
<organism evidence="11 12">
    <name type="scientific">Discina gigas</name>
    <dbReference type="NCBI Taxonomy" id="1032678"/>
    <lineage>
        <taxon>Eukaryota</taxon>
        <taxon>Fungi</taxon>
        <taxon>Dikarya</taxon>
        <taxon>Ascomycota</taxon>
        <taxon>Pezizomycotina</taxon>
        <taxon>Pezizomycetes</taxon>
        <taxon>Pezizales</taxon>
        <taxon>Discinaceae</taxon>
        <taxon>Discina</taxon>
    </lineage>
</organism>